<keyword evidence="3" id="KW-1185">Reference proteome</keyword>
<comment type="caution">
    <text evidence="2">The sequence shown here is derived from an EMBL/GenBank/DDBJ whole genome shotgun (WGS) entry which is preliminary data.</text>
</comment>
<name>A0A9D4UKL8_ADICA</name>
<dbReference type="EMBL" id="JABFUD020000015">
    <property type="protein sequence ID" value="KAI5069606.1"/>
    <property type="molecule type" value="Genomic_DNA"/>
</dbReference>
<evidence type="ECO:0000256" key="1">
    <source>
        <dbReference type="SAM" id="MobiDB-lite"/>
    </source>
</evidence>
<evidence type="ECO:0000313" key="2">
    <source>
        <dbReference type="EMBL" id="KAI5069606.1"/>
    </source>
</evidence>
<accession>A0A9D4UKL8</accession>
<proteinExistence type="predicted"/>
<dbReference type="Proteomes" id="UP000886520">
    <property type="component" value="Chromosome 15"/>
</dbReference>
<feature type="region of interest" description="Disordered" evidence="1">
    <location>
        <begin position="70"/>
        <end position="91"/>
    </location>
</feature>
<evidence type="ECO:0000313" key="3">
    <source>
        <dbReference type="Proteomes" id="UP000886520"/>
    </source>
</evidence>
<reference evidence="2" key="1">
    <citation type="submission" date="2021-01" db="EMBL/GenBank/DDBJ databases">
        <title>Adiantum capillus-veneris genome.</title>
        <authorList>
            <person name="Fang Y."/>
            <person name="Liao Q."/>
        </authorList>
    </citation>
    <scope>NUCLEOTIDE SEQUENCE</scope>
    <source>
        <strain evidence="2">H3</strain>
        <tissue evidence="2">Leaf</tissue>
    </source>
</reference>
<sequence length="91" mass="9317">MALHPLPSPLATSPAYGSPSCSQLHKRPLLSLPLGTFSPLHALHAALHLLIKPPYSPPFLLAALLQLAGPPPSATPTGGPSFQAAPSSSLQ</sequence>
<dbReference type="AlphaFoldDB" id="A0A9D4UKL8"/>
<organism evidence="2 3">
    <name type="scientific">Adiantum capillus-veneris</name>
    <name type="common">Maidenhair fern</name>
    <dbReference type="NCBI Taxonomy" id="13818"/>
    <lineage>
        <taxon>Eukaryota</taxon>
        <taxon>Viridiplantae</taxon>
        <taxon>Streptophyta</taxon>
        <taxon>Embryophyta</taxon>
        <taxon>Tracheophyta</taxon>
        <taxon>Polypodiopsida</taxon>
        <taxon>Polypodiidae</taxon>
        <taxon>Polypodiales</taxon>
        <taxon>Pteridineae</taxon>
        <taxon>Pteridaceae</taxon>
        <taxon>Vittarioideae</taxon>
        <taxon>Adiantum</taxon>
    </lineage>
</organism>
<protein>
    <submittedName>
        <fullName evidence="2">Uncharacterized protein</fullName>
    </submittedName>
</protein>
<gene>
    <name evidence="2" type="ORF">GOP47_0015907</name>
</gene>